<dbReference type="InterPro" id="IPR050422">
    <property type="entry name" value="X-Pro_aminopeptidase_P"/>
</dbReference>
<accession>A0ABM4BKQ3</accession>
<reference evidence="4" key="1">
    <citation type="submission" date="2025-08" db="UniProtKB">
        <authorList>
            <consortium name="RefSeq"/>
        </authorList>
    </citation>
    <scope>IDENTIFICATION</scope>
</reference>
<dbReference type="Proteomes" id="UP001652625">
    <property type="component" value="Chromosome 03"/>
</dbReference>
<dbReference type="RefSeq" id="XP_065649618.1">
    <property type="nucleotide sequence ID" value="XM_065793546.1"/>
</dbReference>
<evidence type="ECO:0000259" key="1">
    <source>
        <dbReference type="Pfam" id="PF00557"/>
    </source>
</evidence>
<dbReference type="Pfam" id="PF16189">
    <property type="entry name" value="Creatinase_N_2"/>
    <property type="match status" value="1"/>
</dbReference>
<feature type="domain" description="Peptidase M24 C-terminal" evidence="2">
    <location>
        <begin position="453"/>
        <end position="517"/>
    </location>
</feature>
<protein>
    <submittedName>
        <fullName evidence="4">Xaa-Pro aminopeptidase 1 isoform X2</fullName>
    </submittedName>
</protein>
<keyword evidence="4" id="KW-0645">Protease</keyword>
<dbReference type="InterPro" id="IPR033740">
    <property type="entry name" value="Pept_M24B"/>
</dbReference>
<sequence length="518" mass="58542">MRDGFEGVLKQEEWLNKNLLDGSVIGFDPNLISLDGWRTLRKELKGKSLVQVDQNLVDLVWAEYDKPNEPKSEILALEDNFSGKKWQKKVEELRNTLSAKSVYAVVISALDEVAWLFNMRGSDISFNPVFMSYAIVTLDNIYLFVDEARMTDKIKKHLYDSSMNINICSYYSIHDKLKELSSSGQKIWISSKSSYALASLVPEYQLCTEISPVCSAKAVKNPAEIKGMKDAHIRDGIAVCEYLCWLEKEIKHSVVDEITGANKLESFRKELDHFVSLSFETISGSGPNGAIIHYRPSVESTRPISAEEMYLCDSGAQYLDGTTDVTRTVHLGVPTQYQKECFTRVFKGHVQLAMMTFPKGTRGHILDVIARKSLWDCGLDFPHGTGHGVGAFLNVHEGPIGISPRNSDDPPLENGMFVTDEPGYYENDLFGIRIENVLLVKDVQLEYNFQNKGFLGFQPVTMVPIQKKLLVPNMLTKEEISWLNNYHEQVYENLSGILINEGKTETLEWLRVQTEPLG</sequence>
<evidence type="ECO:0000313" key="3">
    <source>
        <dbReference type="Proteomes" id="UP001652625"/>
    </source>
</evidence>
<dbReference type="Pfam" id="PF16188">
    <property type="entry name" value="Peptidase_M24_C"/>
    <property type="match status" value="1"/>
</dbReference>
<dbReference type="PANTHER" id="PTHR43763:SF6">
    <property type="entry name" value="XAA-PRO AMINOPEPTIDASE 1"/>
    <property type="match status" value="1"/>
</dbReference>
<evidence type="ECO:0000313" key="4">
    <source>
        <dbReference type="RefSeq" id="XP_065649618.1"/>
    </source>
</evidence>
<evidence type="ECO:0000259" key="2">
    <source>
        <dbReference type="Pfam" id="PF16188"/>
    </source>
</evidence>
<proteinExistence type="predicted"/>
<dbReference type="GO" id="GO:0004177">
    <property type="term" value="F:aminopeptidase activity"/>
    <property type="evidence" value="ECO:0007669"/>
    <property type="project" value="UniProtKB-KW"/>
</dbReference>
<gene>
    <name evidence="4" type="primary">LOC100201909</name>
</gene>
<keyword evidence="3" id="KW-1185">Reference proteome</keyword>
<dbReference type="InterPro" id="IPR000994">
    <property type="entry name" value="Pept_M24"/>
</dbReference>
<dbReference type="SUPFAM" id="SSF55920">
    <property type="entry name" value="Creatinase/aminopeptidase"/>
    <property type="match status" value="1"/>
</dbReference>
<dbReference type="Pfam" id="PF00557">
    <property type="entry name" value="Peptidase_M24"/>
    <property type="match status" value="1"/>
</dbReference>
<keyword evidence="4" id="KW-0378">Hydrolase</keyword>
<dbReference type="InterPro" id="IPR029149">
    <property type="entry name" value="Creatin/AminoP/Spt16_N"/>
</dbReference>
<dbReference type="InterPro" id="IPR036005">
    <property type="entry name" value="Creatinase/aminopeptidase-like"/>
</dbReference>
<keyword evidence="4" id="KW-0031">Aminopeptidase</keyword>
<organism evidence="3 4">
    <name type="scientific">Hydra vulgaris</name>
    <name type="common">Hydra</name>
    <name type="synonym">Hydra attenuata</name>
    <dbReference type="NCBI Taxonomy" id="6087"/>
    <lineage>
        <taxon>Eukaryota</taxon>
        <taxon>Metazoa</taxon>
        <taxon>Cnidaria</taxon>
        <taxon>Hydrozoa</taxon>
        <taxon>Hydroidolina</taxon>
        <taxon>Anthoathecata</taxon>
        <taxon>Aplanulata</taxon>
        <taxon>Hydridae</taxon>
        <taxon>Hydra</taxon>
    </lineage>
</organism>
<dbReference type="CDD" id="cd01085">
    <property type="entry name" value="APP"/>
    <property type="match status" value="1"/>
</dbReference>
<feature type="domain" description="Peptidase M24" evidence="1">
    <location>
        <begin position="227"/>
        <end position="441"/>
    </location>
</feature>
<dbReference type="PANTHER" id="PTHR43763">
    <property type="entry name" value="XAA-PRO AMINOPEPTIDASE 1"/>
    <property type="match status" value="1"/>
</dbReference>
<dbReference type="GeneID" id="100201909"/>
<dbReference type="InterPro" id="IPR032416">
    <property type="entry name" value="Peptidase_M24_C"/>
</dbReference>
<name>A0ABM4BKQ3_HYDVU</name>
<dbReference type="Gene3D" id="3.40.350.10">
    <property type="entry name" value="Creatinase/prolidase N-terminal domain"/>
    <property type="match status" value="2"/>
</dbReference>
<dbReference type="Gene3D" id="3.90.230.10">
    <property type="entry name" value="Creatinase/methionine aminopeptidase superfamily"/>
    <property type="match status" value="1"/>
</dbReference>